<dbReference type="InterPro" id="IPR000120">
    <property type="entry name" value="Amidase"/>
</dbReference>
<dbReference type="PANTHER" id="PTHR11895:SF7">
    <property type="entry name" value="GLUTAMYL-TRNA(GLN) AMIDOTRANSFERASE SUBUNIT A, MITOCHONDRIAL"/>
    <property type="match status" value="1"/>
</dbReference>
<sequence>MDLHTYVTLDATDLAELVRKKEVTPTELVQLSLEQLEKVNPDINAVVHDRKEKVLQEAEKLGIGEATFSGVPFLLKNISQRLKGEPITSGSRLLRSNFAKDNSNLVDKLQQSGFLFLGHTNTPEFGLKNISEPVLYGPSRNPWNTEYSPGGSSGGTAAAIAAGVVPMAGASDGGGSIRIPASFSGLVGLKPTRGRTPVGPGNGRQWQGASIDFALSRTVRDSAALLDILQVVQPEAAFQTPLFPGSFQEEMKKPFDKPLRIAFSTKSPVGTPVSEDAKNAVRNIVTWLEGEGHYVEERDNGVDGIQLMRNYYLMNSGEMASLVQELEEAFGREMTADDMEIESWLLSVAGKSVTAAEFSASLAAWDIAAAQMAEFHQEYDFFITPATAYTAPKVGELTHSDAKQMELRERIEKLDKSGQQELIYEMFLPSLTYTPFTQLANLTGQPAISLPVYLSEQGLPLGVQVMATKGEEHRLLQLAYQLEQTSLWIDMLQNPFLKEMGNKGHVPRL</sequence>
<comment type="caution">
    <text evidence="3">The sequence shown here is derived from an EMBL/GenBank/DDBJ whole genome shotgun (WGS) entry which is preliminary data.</text>
</comment>
<dbReference type="PANTHER" id="PTHR11895">
    <property type="entry name" value="TRANSAMIDASE"/>
    <property type="match status" value="1"/>
</dbReference>
<dbReference type="Pfam" id="PF01425">
    <property type="entry name" value="Amidase"/>
    <property type="match status" value="1"/>
</dbReference>
<dbReference type="GO" id="GO:0004040">
    <property type="term" value="F:amidase activity"/>
    <property type="evidence" value="ECO:0007669"/>
    <property type="project" value="UniProtKB-EC"/>
</dbReference>
<keyword evidence="3" id="KW-0378">Hydrolase</keyword>
<evidence type="ECO:0000313" key="4">
    <source>
        <dbReference type="Proteomes" id="UP000637359"/>
    </source>
</evidence>
<dbReference type="InterPro" id="IPR020556">
    <property type="entry name" value="Amidase_CS"/>
</dbReference>
<proteinExistence type="inferred from homology"/>
<comment type="similarity">
    <text evidence="1">Belongs to the amidase family.</text>
</comment>
<dbReference type="AlphaFoldDB" id="A0A923L4J3"/>
<dbReference type="PROSITE" id="PS00571">
    <property type="entry name" value="AMIDASES"/>
    <property type="match status" value="1"/>
</dbReference>
<evidence type="ECO:0000313" key="3">
    <source>
        <dbReference type="EMBL" id="MBC5636345.1"/>
    </source>
</evidence>
<dbReference type="RefSeq" id="WP_186869054.1">
    <property type="nucleotide sequence ID" value="NZ_JACOOL010000003.1"/>
</dbReference>
<dbReference type="EMBL" id="JACOOL010000003">
    <property type="protein sequence ID" value="MBC5636345.1"/>
    <property type="molecule type" value="Genomic_DNA"/>
</dbReference>
<accession>A0A923L4J3</accession>
<reference evidence="3" key="1">
    <citation type="submission" date="2020-08" db="EMBL/GenBank/DDBJ databases">
        <title>Genome public.</title>
        <authorList>
            <person name="Liu C."/>
            <person name="Sun Q."/>
        </authorList>
    </citation>
    <scope>NUCLEOTIDE SEQUENCE</scope>
    <source>
        <strain evidence="3">BX22</strain>
    </source>
</reference>
<organism evidence="3 4">
    <name type="scientific">Ornithinibacillus hominis</name>
    <dbReference type="NCBI Taxonomy" id="2763055"/>
    <lineage>
        <taxon>Bacteria</taxon>
        <taxon>Bacillati</taxon>
        <taxon>Bacillota</taxon>
        <taxon>Bacilli</taxon>
        <taxon>Bacillales</taxon>
        <taxon>Bacillaceae</taxon>
        <taxon>Ornithinibacillus</taxon>
    </lineage>
</organism>
<dbReference type="SUPFAM" id="SSF75304">
    <property type="entry name" value="Amidase signature (AS) enzymes"/>
    <property type="match status" value="1"/>
</dbReference>
<dbReference type="InterPro" id="IPR036928">
    <property type="entry name" value="AS_sf"/>
</dbReference>
<dbReference type="EC" id="3.5.1.4" evidence="3"/>
<dbReference type="NCBIfam" id="NF005099">
    <property type="entry name" value="PRK06529.1"/>
    <property type="match status" value="1"/>
</dbReference>
<feature type="domain" description="Amidase" evidence="2">
    <location>
        <begin position="27"/>
        <end position="476"/>
    </location>
</feature>
<gene>
    <name evidence="3" type="ORF">H8S33_05820</name>
</gene>
<protein>
    <submittedName>
        <fullName evidence="3">Amidase</fullName>
        <ecNumber evidence="3">3.5.1.4</ecNumber>
    </submittedName>
</protein>
<name>A0A923L4J3_9BACI</name>
<dbReference type="InterPro" id="IPR023631">
    <property type="entry name" value="Amidase_dom"/>
</dbReference>
<dbReference type="Gene3D" id="3.90.1300.10">
    <property type="entry name" value="Amidase signature (AS) domain"/>
    <property type="match status" value="1"/>
</dbReference>
<evidence type="ECO:0000259" key="2">
    <source>
        <dbReference type="Pfam" id="PF01425"/>
    </source>
</evidence>
<evidence type="ECO:0000256" key="1">
    <source>
        <dbReference type="ARBA" id="ARBA00009199"/>
    </source>
</evidence>
<keyword evidence="4" id="KW-1185">Reference proteome</keyword>
<dbReference type="Proteomes" id="UP000637359">
    <property type="component" value="Unassembled WGS sequence"/>
</dbReference>